<sequence length="264" mass="28296">MTDIRSTITRQPVTVDSGTSIRDAAREMERQGVGALLVVEDDNNLVGIVTDRDIVLRGVARGVSPDGRIDALMTTEVITIPAGVDVERAYRVFRDHAFRRLPVMEGRRVVGLVSVDDLLIRNERQVADLVHPLADEVLTPRHEAGPPEPTSTAPPAEPATPAAATPAAAARASAAAGVETEPSAVPELPPRRRQMRAAPGDTLVVHRGATRQPDRTGEIFEVRSPAGDPPFAVRWSDTGHVSFIYPGPDAEIRHHGEPAPSGAR</sequence>
<evidence type="ECO:0000256" key="2">
    <source>
        <dbReference type="PROSITE-ProRule" id="PRU00703"/>
    </source>
</evidence>
<dbReference type="Pfam" id="PF08940">
    <property type="entry name" value="DUF1918"/>
    <property type="match status" value="1"/>
</dbReference>
<comment type="caution">
    <text evidence="5">The sequence shown here is derived from an EMBL/GenBank/DDBJ whole genome shotgun (WGS) entry which is preliminary data.</text>
</comment>
<dbReference type="AlphaFoldDB" id="A0A1S1PIM3"/>
<feature type="compositionally biased region" description="Low complexity" evidence="3">
    <location>
        <begin position="150"/>
        <end position="181"/>
    </location>
</feature>
<dbReference type="OrthoDB" id="9789996at2"/>
<dbReference type="InterPro" id="IPR000644">
    <property type="entry name" value="CBS_dom"/>
</dbReference>
<feature type="region of interest" description="Disordered" evidence="3">
    <location>
        <begin position="137"/>
        <end position="200"/>
    </location>
</feature>
<dbReference type="Pfam" id="PF00571">
    <property type="entry name" value="CBS"/>
    <property type="match status" value="2"/>
</dbReference>
<dbReference type="PROSITE" id="PS51371">
    <property type="entry name" value="CBS"/>
    <property type="match status" value="2"/>
</dbReference>
<evidence type="ECO:0000313" key="6">
    <source>
        <dbReference type="Proteomes" id="UP000179769"/>
    </source>
</evidence>
<dbReference type="InterPro" id="IPR051462">
    <property type="entry name" value="CBS_domain-containing"/>
</dbReference>
<keyword evidence="2" id="KW-0129">CBS domain</keyword>
<evidence type="ECO:0000256" key="3">
    <source>
        <dbReference type="SAM" id="MobiDB-lite"/>
    </source>
</evidence>
<dbReference type="Gene3D" id="2.30.30.440">
    <property type="entry name" value="Domain of unknown function DUF1918"/>
    <property type="match status" value="1"/>
</dbReference>
<reference evidence="6" key="1">
    <citation type="submission" date="2016-07" db="EMBL/GenBank/DDBJ databases">
        <title>Frankia sp. NRRL B-16219 Genome sequencing.</title>
        <authorList>
            <person name="Ghodhbane-Gtari F."/>
            <person name="Swanson E."/>
            <person name="Gueddou A."/>
            <person name="Louati M."/>
            <person name="Nouioui I."/>
            <person name="Hezbri K."/>
            <person name="Abebe-Akele F."/>
            <person name="Simpson S."/>
            <person name="Morris K."/>
            <person name="Thomas K."/>
            <person name="Gtari M."/>
            <person name="Tisa L.S."/>
        </authorList>
    </citation>
    <scope>NUCLEOTIDE SEQUENCE [LARGE SCALE GENOMIC DNA]</scope>
    <source>
        <strain evidence="6">NRRL B-16219</strain>
    </source>
</reference>
<accession>A0A1S1PIM3</accession>
<dbReference type="SUPFAM" id="SSF50118">
    <property type="entry name" value="Cell growth inhibitor/plasmid maintenance toxic component"/>
    <property type="match status" value="1"/>
</dbReference>
<dbReference type="SMART" id="SM00116">
    <property type="entry name" value="CBS"/>
    <property type="match status" value="2"/>
</dbReference>
<name>A0A1S1PIM3_9ACTN</name>
<organism evidence="5 6">
    <name type="scientific">Parafrankia soli</name>
    <dbReference type="NCBI Taxonomy" id="2599596"/>
    <lineage>
        <taxon>Bacteria</taxon>
        <taxon>Bacillati</taxon>
        <taxon>Actinomycetota</taxon>
        <taxon>Actinomycetes</taxon>
        <taxon>Frankiales</taxon>
        <taxon>Frankiaceae</taxon>
        <taxon>Parafrankia</taxon>
    </lineage>
</organism>
<feature type="domain" description="CBS" evidence="4">
    <location>
        <begin position="8"/>
        <end position="65"/>
    </location>
</feature>
<keyword evidence="1" id="KW-0677">Repeat</keyword>
<dbReference type="SUPFAM" id="SSF54631">
    <property type="entry name" value="CBS-domain pair"/>
    <property type="match status" value="1"/>
</dbReference>
<evidence type="ECO:0000256" key="1">
    <source>
        <dbReference type="ARBA" id="ARBA00022737"/>
    </source>
</evidence>
<evidence type="ECO:0000313" key="5">
    <source>
        <dbReference type="EMBL" id="OHV20482.1"/>
    </source>
</evidence>
<dbReference type="Proteomes" id="UP000179769">
    <property type="component" value="Unassembled WGS sequence"/>
</dbReference>
<evidence type="ECO:0000259" key="4">
    <source>
        <dbReference type="PROSITE" id="PS51371"/>
    </source>
</evidence>
<dbReference type="EMBL" id="MAXA01000263">
    <property type="protein sequence ID" value="OHV20482.1"/>
    <property type="molecule type" value="Genomic_DNA"/>
</dbReference>
<dbReference type="PANTHER" id="PTHR48108">
    <property type="entry name" value="CBS DOMAIN-CONTAINING PROTEIN CBSX2, CHLOROPLASTIC"/>
    <property type="match status" value="1"/>
</dbReference>
<feature type="domain" description="CBS" evidence="4">
    <location>
        <begin position="73"/>
        <end position="129"/>
    </location>
</feature>
<dbReference type="InterPro" id="IPR046342">
    <property type="entry name" value="CBS_dom_sf"/>
</dbReference>
<dbReference type="RefSeq" id="WP_071066737.1">
    <property type="nucleotide sequence ID" value="NZ_MAXA01000263.1"/>
</dbReference>
<keyword evidence="6" id="KW-1185">Reference proteome</keyword>
<dbReference type="PANTHER" id="PTHR48108:SF26">
    <property type="entry name" value="CBS DOMAIN-CONTAINING PROTEIN DDB_G0289609"/>
    <property type="match status" value="1"/>
</dbReference>
<proteinExistence type="predicted"/>
<gene>
    <name evidence="5" type="ORF">BBK14_27845</name>
</gene>
<dbReference type="Gene3D" id="3.10.580.10">
    <property type="entry name" value="CBS-domain"/>
    <property type="match status" value="1"/>
</dbReference>
<protein>
    <submittedName>
        <fullName evidence="5">Signal transduction protein</fullName>
    </submittedName>
</protein>
<dbReference type="InterPro" id="IPR015035">
    <property type="entry name" value="DUF1918"/>
</dbReference>